<dbReference type="AlphaFoldDB" id="A0A3D8K2T8"/>
<evidence type="ECO:0000313" key="2">
    <source>
        <dbReference type="Proteomes" id="UP000256838"/>
    </source>
</evidence>
<dbReference type="OrthoDB" id="8481409at2"/>
<gene>
    <name evidence="1" type="ORF">DWV00_04865</name>
</gene>
<proteinExistence type="predicted"/>
<accession>A0A3D8K2T8</accession>
<keyword evidence="2" id="KW-1185">Reference proteome</keyword>
<dbReference type="Proteomes" id="UP000256838">
    <property type="component" value="Unassembled WGS sequence"/>
</dbReference>
<dbReference type="EMBL" id="QRGA01000003">
    <property type="protein sequence ID" value="RDU99753.1"/>
    <property type="molecule type" value="Genomic_DNA"/>
</dbReference>
<name>A0A3D8K2T8_9BURK</name>
<evidence type="ECO:0000313" key="1">
    <source>
        <dbReference type="EMBL" id="RDU99753.1"/>
    </source>
</evidence>
<organism evidence="1 2">
    <name type="scientific">Trinickia dinghuensis</name>
    <dbReference type="NCBI Taxonomy" id="2291023"/>
    <lineage>
        <taxon>Bacteria</taxon>
        <taxon>Pseudomonadati</taxon>
        <taxon>Pseudomonadota</taxon>
        <taxon>Betaproteobacteria</taxon>
        <taxon>Burkholderiales</taxon>
        <taxon>Burkholderiaceae</taxon>
        <taxon>Trinickia</taxon>
    </lineage>
</organism>
<sequence>MMSEFNNRVAAQRDILRVVNRQKWREELFGLASGAIDRWRNANQLDEGAELLILVRRAADKLFFLANKSQEQITEEYRMLSGEISNLIEQIRLAAMDHGARA</sequence>
<protein>
    <recommendedName>
        <fullName evidence="3">Four helix bundle protein</fullName>
    </recommendedName>
</protein>
<reference evidence="1 2" key="1">
    <citation type="submission" date="2018-08" db="EMBL/GenBank/DDBJ databases">
        <title>Paraburkholderia sp. DHOM06 isolated from forest soil.</title>
        <authorList>
            <person name="Gao Z.-H."/>
            <person name="Qiu L.-H."/>
        </authorList>
    </citation>
    <scope>NUCLEOTIDE SEQUENCE [LARGE SCALE GENOMIC DNA]</scope>
    <source>
        <strain evidence="1 2">DHOM06</strain>
    </source>
</reference>
<evidence type="ECO:0008006" key="3">
    <source>
        <dbReference type="Google" id="ProtNLM"/>
    </source>
</evidence>
<comment type="caution">
    <text evidence="1">The sequence shown here is derived from an EMBL/GenBank/DDBJ whole genome shotgun (WGS) entry which is preliminary data.</text>
</comment>